<dbReference type="PANTHER" id="PTHR39697">
    <property type="entry name" value="RICIN B LECTIN DOMAIN-CONTAINING PROTEIN-RELATED"/>
    <property type="match status" value="1"/>
</dbReference>
<dbReference type="Proteomes" id="UP001338125">
    <property type="component" value="Unassembled WGS sequence"/>
</dbReference>
<dbReference type="EMBL" id="JAVFKD010000014">
    <property type="protein sequence ID" value="KAK5990132.1"/>
    <property type="molecule type" value="Genomic_DNA"/>
</dbReference>
<organism evidence="2 3">
    <name type="scientific">Cladobotryum mycophilum</name>
    <dbReference type="NCBI Taxonomy" id="491253"/>
    <lineage>
        <taxon>Eukaryota</taxon>
        <taxon>Fungi</taxon>
        <taxon>Dikarya</taxon>
        <taxon>Ascomycota</taxon>
        <taxon>Pezizomycotina</taxon>
        <taxon>Sordariomycetes</taxon>
        <taxon>Hypocreomycetidae</taxon>
        <taxon>Hypocreales</taxon>
        <taxon>Hypocreaceae</taxon>
        <taxon>Cladobotryum</taxon>
    </lineage>
</organism>
<evidence type="ECO:0000256" key="1">
    <source>
        <dbReference type="SAM" id="MobiDB-lite"/>
    </source>
</evidence>
<protein>
    <submittedName>
        <fullName evidence="2">Uncharacterized protein</fullName>
    </submittedName>
</protein>
<name>A0ABR0SD75_9HYPO</name>
<comment type="caution">
    <text evidence="2">The sequence shown here is derived from an EMBL/GenBank/DDBJ whole genome shotgun (WGS) entry which is preliminary data.</text>
</comment>
<evidence type="ECO:0000313" key="2">
    <source>
        <dbReference type="EMBL" id="KAK5990132.1"/>
    </source>
</evidence>
<reference evidence="2 3" key="1">
    <citation type="submission" date="2024-01" db="EMBL/GenBank/DDBJ databases">
        <title>Complete genome of Cladobotryum mycophilum ATHUM6906.</title>
        <authorList>
            <person name="Christinaki A.C."/>
            <person name="Myridakis A.I."/>
            <person name="Kouvelis V.N."/>
        </authorList>
    </citation>
    <scope>NUCLEOTIDE SEQUENCE [LARGE SCALE GENOMIC DNA]</scope>
    <source>
        <strain evidence="2 3">ATHUM6906</strain>
    </source>
</reference>
<feature type="region of interest" description="Disordered" evidence="1">
    <location>
        <begin position="41"/>
        <end position="80"/>
    </location>
</feature>
<accession>A0ABR0SD75</accession>
<keyword evidence="3" id="KW-1185">Reference proteome</keyword>
<dbReference type="PANTHER" id="PTHR39697:SF2">
    <property type="entry name" value="CYANOVIRIN-N DOMAIN-CONTAINING PROTEIN"/>
    <property type="match status" value="1"/>
</dbReference>
<feature type="compositionally biased region" description="Polar residues" evidence="1">
    <location>
        <begin position="64"/>
        <end position="74"/>
    </location>
</feature>
<sequence>MDSSLYRADEVPVSRLTLARTINLLEKQLVLVQRFGSKPRLDNKHPDDYDDASAASTSGVGEMTPSQSELSSADDSGEGIATPRRLAESDHFPSAGKTFIISSQDGKVITLLNGKLLAADGYAFGGGWLWKCNNNRNWYEFRNTASGALLTREKKRFAASHEDGGYMFLSKFDDELLQMTIGEDGKSLVAVEDGGVSWNFIAVDHLAVSEE</sequence>
<gene>
    <name evidence="2" type="ORF">PT974_08398</name>
</gene>
<proteinExistence type="predicted"/>
<evidence type="ECO:0000313" key="3">
    <source>
        <dbReference type="Proteomes" id="UP001338125"/>
    </source>
</evidence>